<dbReference type="HOGENOM" id="CLU_221820_0_0_1"/>
<evidence type="ECO:0000313" key="1">
    <source>
        <dbReference type="EMBL" id="CEP62293.1"/>
    </source>
</evidence>
<dbReference type="InterPro" id="IPR013203">
    <property type="entry name" value="Leader_Arg2_CPA1"/>
</dbReference>
<gene>
    <name evidence="1" type="ORF">LALA0_S05e02300g</name>
</gene>
<organism evidence="1 2">
    <name type="scientific">Lachancea lanzarotensis</name>
    <dbReference type="NCBI Taxonomy" id="1245769"/>
    <lineage>
        <taxon>Eukaryota</taxon>
        <taxon>Fungi</taxon>
        <taxon>Dikarya</taxon>
        <taxon>Ascomycota</taxon>
        <taxon>Saccharomycotina</taxon>
        <taxon>Saccharomycetes</taxon>
        <taxon>Saccharomycetales</taxon>
        <taxon>Saccharomycetaceae</taxon>
        <taxon>Lachancea</taxon>
    </lineage>
</organism>
<keyword evidence="2" id="KW-1185">Reference proteome</keyword>
<reference evidence="1 2" key="1">
    <citation type="submission" date="2014-12" db="EMBL/GenBank/DDBJ databases">
        <authorList>
            <person name="Neuveglise Cecile"/>
        </authorList>
    </citation>
    <scope>NUCLEOTIDE SEQUENCE [LARGE SCALE GENOMIC DNA]</scope>
    <source>
        <strain evidence="1 2">CBS 12615</strain>
    </source>
</reference>
<name>A0A0C7MQU3_9SACH</name>
<dbReference type="EMBL" id="LN736364">
    <property type="protein sequence ID" value="CEP62293.1"/>
    <property type="molecule type" value="Genomic_DNA"/>
</dbReference>
<proteinExistence type="predicted"/>
<evidence type="ECO:0000313" key="2">
    <source>
        <dbReference type="Proteomes" id="UP000054304"/>
    </source>
</evidence>
<dbReference type="Proteomes" id="UP000054304">
    <property type="component" value="Unassembled WGS sequence"/>
</dbReference>
<accession>A0A0C7MQU3</accession>
<sequence>MFRLCHTNCTCEDYLPDHIWKTSGY</sequence>
<dbReference type="Pfam" id="PF08252">
    <property type="entry name" value="Leader_CPA1"/>
    <property type="match status" value="1"/>
</dbReference>
<dbReference type="AlphaFoldDB" id="A0A0C7MQU3"/>
<protein>
    <submittedName>
        <fullName evidence="1">LALA0S05e02300g1_1</fullName>
    </submittedName>
</protein>